<evidence type="ECO:0000259" key="6">
    <source>
        <dbReference type="PROSITE" id="PS00624"/>
    </source>
</evidence>
<evidence type="ECO:0000256" key="5">
    <source>
        <dbReference type="PIRSR" id="PIRSR000137-2"/>
    </source>
</evidence>
<dbReference type="EMBL" id="OV725077">
    <property type="protein sequence ID" value="CAH1390495.1"/>
    <property type="molecule type" value="Genomic_DNA"/>
</dbReference>
<comment type="similarity">
    <text evidence="2">Belongs to the GMC oxidoreductase family.</text>
</comment>
<keyword evidence="4 5" id="KW-0274">FAD</keyword>
<dbReference type="SUPFAM" id="SSF54373">
    <property type="entry name" value="FAD-linked reductases, C-terminal domain"/>
    <property type="match status" value="1"/>
</dbReference>
<feature type="binding site" evidence="5">
    <location>
        <position position="119"/>
    </location>
    <ligand>
        <name>FAD</name>
        <dbReference type="ChEBI" id="CHEBI:57692"/>
    </ligand>
</feature>
<evidence type="ECO:0000313" key="8">
    <source>
        <dbReference type="Proteomes" id="UP001152798"/>
    </source>
</evidence>
<evidence type="ECO:0000256" key="4">
    <source>
        <dbReference type="ARBA" id="ARBA00022827"/>
    </source>
</evidence>
<gene>
    <name evidence="7" type="ORF">NEZAVI_LOCUS1693</name>
</gene>
<dbReference type="PIRSF" id="PIRSF000137">
    <property type="entry name" value="Alcohol_oxidase"/>
    <property type="match status" value="1"/>
</dbReference>
<comment type="cofactor">
    <cofactor evidence="1 5">
        <name>FAD</name>
        <dbReference type="ChEBI" id="CHEBI:57692"/>
    </cofactor>
</comment>
<dbReference type="InterPro" id="IPR000172">
    <property type="entry name" value="GMC_OxRdtase_N"/>
</dbReference>
<dbReference type="Gene3D" id="3.30.560.10">
    <property type="entry name" value="Glucose Oxidase, domain 3"/>
    <property type="match status" value="1"/>
</dbReference>
<evidence type="ECO:0000313" key="7">
    <source>
        <dbReference type="EMBL" id="CAH1390495.1"/>
    </source>
</evidence>
<keyword evidence="8" id="KW-1185">Reference proteome</keyword>
<accession>A0A9P0H232</accession>
<feature type="domain" description="Glucose-methanol-choline oxidoreductase N-terminal" evidence="6">
    <location>
        <begin position="291"/>
        <end position="305"/>
    </location>
</feature>
<evidence type="ECO:0000256" key="1">
    <source>
        <dbReference type="ARBA" id="ARBA00001974"/>
    </source>
</evidence>
<dbReference type="Pfam" id="PF05199">
    <property type="entry name" value="GMC_oxred_C"/>
    <property type="match status" value="1"/>
</dbReference>
<dbReference type="InterPro" id="IPR007867">
    <property type="entry name" value="GMC_OxRtase_C"/>
</dbReference>
<dbReference type="GO" id="GO:0016614">
    <property type="term" value="F:oxidoreductase activity, acting on CH-OH group of donors"/>
    <property type="evidence" value="ECO:0007669"/>
    <property type="project" value="InterPro"/>
</dbReference>
<protein>
    <recommendedName>
        <fullName evidence="6">Glucose-methanol-choline oxidoreductase N-terminal domain-containing protein</fullName>
    </recommendedName>
</protein>
<dbReference type="Proteomes" id="UP001152798">
    <property type="component" value="Chromosome 1"/>
</dbReference>
<dbReference type="PROSITE" id="PS00624">
    <property type="entry name" value="GMC_OXRED_2"/>
    <property type="match status" value="1"/>
</dbReference>
<dbReference type="Gene3D" id="3.50.50.60">
    <property type="entry name" value="FAD/NAD(P)-binding domain"/>
    <property type="match status" value="1"/>
</dbReference>
<dbReference type="GO" id="GO:0050660">
    <property type="term" value="F:flavin adenine dinucleotide binding"/>
    <property type="evidence" value="ECO:0007669"/>
    <property type="project" value="InterPro"/>
</dbReference>
<dbReference type="InterPro" id="IPR036188">
    <property type="entry name" value="FAD/NAD-bd_sf"/>
</dbReference>
<keyword evidence="3" id="KW-0285">Flavoprotein</keyword>
<dbReference type="PANTHER" id="PTHR11552">
    <property type="entry name" value="GLUCOSE-METHANOL-CHOLINE GMC OXIDOREDUCTASE"/>
    <property type="match status" value="1"/>
</dbReference>
<dbReference type="Pfam" id="PF00732">
    <property type="entry name" value="GMC_oxred_N"/>
    <property type="match status" value="1"/>
</dbReference>
<dbReference type="InterPro" id="IPR012132">
    <property type="entry name" value="GMC_OxRdtase"/>
</dbReference>
<evidence type="ECO:0000256" key="2">
    <source>
        <dbReference type="ARBA" id="ARBA00010790"/>
    </source>
</evidence>
<feature type="binding site" evidence="5">
    <location>
        <position position="256"/>
    </location>
    <ligand>
        <name>FAD</name>
        <dbReference type="ChEBI" id="CHEBI:57692"/>
    </ligand>
</feature>
<name>A0A9P0H232_NEZVI</name>
<dbReference type="PANTHER" id="PTHR11552:SF147">
    <property type="entry name" value="CHOLINE DEHYDROGENASE, MITOCHONDRIAL"/>
    <property type="match status" value="1"/>
</dbReference>
<dbReference type="SUPFAM" id="SSF51905">
    <property type="entry name" value="FAD/NAD(P)-binding domain"/>
    <property type="match status" value="1"/>
</dbReference>
<dbReference type="OrthoDB" id="269227at2759"/>
<sequence>MDRHLSQFLVTLIISVYLYKRQELDSHSKLPHKSESEPYTFIIVGAGSAGCTLANRLTENPHWNVLLIEAGGNEDIISDIPLLSDLNWNSVKDWNYTTVKQQDACLSSNGLCIFPRGHVMGGSSTINAMLYVRGNKVDYDVWSKLGNNGWSYEDVLPYFMKAENNTEPTLKGSLFHGTKGPLNVQYSKYFTPLREEFIKAGTEIGWDKVDYNGLEQNGIGYAQLTINDHTRESTSKAYLNPIENRKNLHIIKHSIVTKVIFENKRAKGIEYFHNGTMFQVTSEKEVILSAGTIDSPKILMLSGIGPRKELEKHNIHVISDLPVGENLQDHPMVDVYFKLNNVQTFIEALWKTNDSILQYAEKHSGPLAGVGAEATAFFNTYDQSKPPNFQVMFLSFVLGSNNKSIIRLLTGNIEPKSVGTVKLKSNIFQDSPLIDPKFLINPIDKEVLQKGLKKVFDYMRTPTMKKYSPKLYTKFQPLCKDKIDDSYISCAISNYSGSFSHSVGTVKMGAEDDKTAVLTPQLKVKGIENLRVIDASVMPSVPRGNTNAPTIMIAEKGADIIKQSYS</sequence>
<organism evidence="7 8">
    <name type="scientific">Nezara viridula</name>
    <name type="common">Southern green stink bug</name>
    <name type="synonym">Cimex viridulus</name>
    <dbReference type="NCBI Taxonomy" id="85310"/>
    <lineage>
        <taxon>Eukaryota</taxon>
        <taxon>Metazoa</taxon>
        <taxon>Ecdysozoa</taxon>
        <taxon>Arthropoda</taxon>
        <taxon>Hexapoda</taxon>
        <taxon>Insecta</taxon>
        <taxon>Pterygota</taxon>
        <taxon>Neoptera</taxon>
        <taxon>Paraneoptera</taxon>
        <taxon>Hemiptera</taxon>
        <taxon>Heteroptera</taxon>
        <taxon>Panheteroptera</taxon>
        <taxon>Pentatomomorpha</taxon>
        <taxon>Pentatomoidea</taxon>
        <taxon>Pentatomidae</taxon>
        <taxon>Pentatominae</taxon>
        <taxon>Nezara</taxon>
    </lineage>
</organism>
<evidence type="ECO:0000256" key="3">
    <source>
        <dbReference type="ARBA" id="ARBA00022630"/>
    </source>
</evidence>
<dbReference type="AlphaFoldDB" id="A0A9P0H232"/>
<reference evidence="7" key="1">
    <citation type="submission" date="2022-01" db="EMBL/GenBank/DDBJ databases">
        <authorList>
            <person name="King R."/>
        </authorList>
    </citation>
    <scope>NUCLEOTIDE SEQUENCE</scope>
</reference>
<proteinExistence type="inferred from homology"/>